<gene>
    <name evidence="5" type="ORF">JQX08_09885</name>
</gene>
<dbReference type="Pfam" id="PF00392">
    <property type="entry name" value="GntR"/>
    <property type="match status" value="1"/>
</dbReference>
<keyword evidence="1" id="KW-0805">Transcription regulation</keyword>
<keyword evidence="2" id="KW-0238">DNA-binding</keyword>
<dbReference type="SMART" id="SM00866">
    <property type="entry name" value="UTRA"/>
    <property type="match status" value="1"/>
</dbReference>
<dbReference type="PROSITE" id="PS50949">
    <property type="entry name" value="HTH_GNTR"/>
    <property type="match status" value="1"/>
</dbReference>
<dbReference type="InterPro" id="IPR050679">
    <property type="entry name" value="Bact_HTH_transcr_reg"/>
</dbReference>
<dbReference type="PANTHER" id="PTHR44846:SF17">
    <property type="entry name" value="GNTR-FAMILY TRANSCRIPTIONAL REGULATOR"/>
    <property type="match status" value="1"/>
</dbReference>
<dbReference type="InterPro" id="IPR036388">
    <property type="entry name" value="WH-like_DNA-bd_sf"/>
</dbReference>
<dbReference type="CDD" id="cd07377">
    <property type="entry name" value="WHTH_GntR"/>
    <property type="match status" value="1"/>
</dbReference>
<proteinExistence type="predicted"/>
<reference evidence="5 6" key="1">
    <citation type="submission" date="2021-02" db="EMBL/GenBank/DDBJ databases">
        <authorList>
            <person name="Lee D.-H."/>
        </authorList>
    </citation>
    <scope>NUCLEOTIDE SEQUENCE [LARGE SCALE GENOMIC DNA]</scope>
    <source>
        <strain evidence="5 6">UL073</strain>
    </source>
</reference>
<dbReference type="EMBL" id="JAFEUP010000003">
    <property type="protein sequence ID" value="MBM7061016.1"/>
    <property type="molecule type" value="Genomic_DNA"/>
</dbReference>
<feature type="domain" description="HTH gntR-type" evidence="4">
    <location>
        <begin position="14"/>
        <end position="82"/>
    </location>
</feature>
<dbReference type="InterPro" id="IPR036390">
    <property type="entry name" value="WH_DNA-bd_sf"/>
</dbReference>
<dbReference type="Gene3D" id="1.10.10.10">
    <property type="entry name" value="Winged helix-like DNA-binding domain superfamily/Winged helix DNA-binding domain"/>
    <property type="match status" value="1"/>
</dbReference>
<evidence type="ECO:0000259" key="4">
    <source>
        <dbReference type="PROSITE" id="PS50949"/>
    </source>
</evidence>
<dbReference type="InterPro" id="IPR011663">
    <property type="entry name" value="UTRA"/>
</dbReference>
<dbReference type="PRINTS" id="PR00035">
    <property type="entry name" value="HTHGNTR"/>
</dbReference>
<dbReference type="Pfam" id="PF07702">
    <property type="entry name" value="UTRA"/>
    <property type="match status" value="1"/>
</dbReference>
<evidence type="ECO:0000313" key="5">
    <source>
        <dbReference type="EMBL" id="MBM7061016.1"/>
    </source>
</evidence>
<dbReference type="PANTHER" id="PTHR44846">
    <property type="entry name" value="MANNOSYL-D-GLYCERATE TRANSPORT/METABOLISM SYSTEM REPRESSOR MNGR-RELATED"/>
    <property type="match status" value="1"/>
</dbReference>
<keyword evidence="6" id="KW-1185">Reference proteome</keyword>
<dbReference type="InterPro" id="IPR000524">
    <property type="entry name" value="Tscrpt_reg_HTH_GntR"/>
</dbReference>
<dbReference type="InterPro" id="IPR028978">
    <property type="entry name" value="Chorismate_lyase_/UTRA_dom_sf"/>
</dbReference>
<dbReference type="Gene3D" id="3.40.1410.10">
    <property type="entry name" value="Chorismate lyase-like"/>
    <property type="match status" value="1"/>
</dbReference>
<dbReference type="SMART" id="SM00345">
    <property type="entry name" value="HTH_GNTR"/>
    <property type="match status" value="1"/>
</dbReference>
<dbReference type="RefSeq" id="WP_205348216.1">
    <property type="nucleotide sequence ID" value="NZ_JAFEUP010000003.1"/>
</dbReference>
<evidence type="ECO:0000256" key="2">
    <source>
        <dbReference type="ARBA" id="ARBA00023125"/>
    </source>
</evidence>
<organism evidence="5 6">
    <name type="scientific">Zestomonas insulae</name>
    <dbReference type="NCBI Taxonomy" id="2809017"/>
    <lineage>
        <taxon>Bacteria</taxon>
        <taxon>Pseudomonadati</taxon>
        <taxon>Pseudomonadota</taxon>
        <taxon>Gammaproteobacteria</taxon>
        <taxon>Pseudomonadales</taxon>
        <taxon>Pseudomonadaceae</taxon>
        <taxon>Zestomonas</taxon>
    </lineage>
</organism>
<comment type="caution">
    <text evidence="5">The sequence shown here is derived from an EMBL/GenBank/DDBJ whole genome shotgun (WGS) entry which is preliminary data.</text>
</comment>
<evidence type="ECO:0000256" key="1">
    <source>
        <dbReference type="ARBA" id="ARBA00023015"/>
    </source>
</evidence>
<dbReference type="SUPFAM" id="SSF64288">
    <property type="entry name" value="Chorismate lyase-like"/>
    <property type="match status" value="1"/>
</dbReference>
<name>A0ABS2ID36_9GAMM</name>
<accession>A0ABS2ID36</accession>
<evidence type="ECO:0000313" key="6">
    <source>
        <dbReference type="Proteomes" id="UP000717995"/>
    </source>
</evidence>
<sequence>MSSSAEATIQPSSGPLYKQLVQKLKGEILAGTYPVGTQLPTETELSERFAVSRHTVRAALRQLRDDGLVSSRQGAGTTVVRPGSAQTYVHEINAISDLINYAAGMRFEIETLGMIECNEDQAERLSCPEGQRWLHVAGFRFMEGDAAPICWTEVFIHADYAGVSRLLERNRSPIYELVEDLYGERVEEVEQIVQSGHAPINVAPTLQIESGITVLEVQRRYRLTSGKLAIIAFTLHKPDMFRLSFTLRRSKS</sequence>
<evidence type="ECO:0000256" key="3">
    <source>
        <dbReference type="ARBA" id="ARBA00023163"/>
    </source>
</evidence>
<dbReference type="Proteomes" id="UP000717995">
    <property type="component" value="Unassembled WGS sequence"/>
</dbReference>
<dbReference type="SUPFAM" id="SSF46785">
    <property type="entry name" value="Winged helix' DNA-binding domain"/>
    <property type="match status" value="1"/>
</dbReference>
<protein>
    <submittedName>
        <fullName evidence="5">GntR family transcriptional regulator</fullName>
    </submittedName>
</protein>
<keyword evidence="3" id="KW-0804">Transcription</keyword>